<accession>H0E9I7</accession>
<reference evidence="1 2" key="1">
    <citation type="journal article" date="2013" name="Biodegradation">
        <title>Quantitative proteomic analysis of ibuprofen-degrading Patulibacter sp. strain I11.</title>
        <authorList>
            <person name="Almeida B."/>
            <person name="Kjeldal H."/>
            <person name="Lolas I."/>
            <person name="Knudsen A.D."/>
            <person name="Carvalho G."/>
            <person name="Nielsen K.L."/>
            <person name="Barreto Crespo M.T."/>
            <person name="Stensballe A."/>
            <person name="Nielsen J.L."/>
        </authorList>
    </citation>
    <scope>NUCLEOTIDE SEQUENCE [LARGE SCALE GENOMIC DNA]</scope>
    <source>
        <strain evidence="1 2">I11</strain>
    </source>
</reference>
<sequence>MPVTVRRPAAATPEATFDAIVPIDLTTMMTGWGPFPAVVGTRDQQGPWDRAGSRRVVLLSDRSGTPEEIVAVERPGSFSYVVGPLSGPFGLIVARIEGRFAFDHAPGGGTDVTWTYTFVARRGRGLLMRAVAPLWRRYAQASLDRAVAVADAS</sequence>
<keyword evidence="2" id="KW-1185">Reference proteome</keyword>
<evidence type="ECO:0000313" key="1">
    <source>
        <dbReference type="EMBL" id="EHN09629.1"/>
    </source>
</evidence>
<dbReference type="Pfam" id="PF10604">
    <property type="entry name" value="Polyketide_cyc2"/>
    <property type="match status" value="1"/>
</dbReference>
<evidence type="ECO:0008006" key="3">
    <source>
        <dbReference type="Google" id="ProtNLM"/>
    </source>
</evidence>
<organism evidence="1 2">
    <name type="scientific">Patulibacter medicamentivorans</name>
    <dbReference type="NCBI Taxonomy" id="1097667"/>
    <lineage>
        <taxon>Bacteria</taxon>
        <taxon>Bacillati</taxon>
        <taxon>Actinomycetota</taxon>
        <taxon>Thermoleophilia</taxon>
        <taxon>Solirubrobacterales</taxon>
        <taxon>Patulibacteraceae</taxon>
        <taxon>Patulibacter</taxon>
    </lineage>
</organism>
<dbReference type="InterPro" id="IPR019587">
    <property type="entry name" value="Polyketide_cyclase/dehydratase"/>
</dbReference>
<dbReference type="AlphaFoldDB" id="H0E9I7"/>
<dbReference type="Proteomes" id="UP000005143">
    <property type="component" value="Unassembled WGS sequence"/>
</dbReference>
<name>H0E9I7_9ACTN</name>
<gene>
    <name evidence="1" type="ORF">PAI11_35060</name>
</gene>
<protein>
    <recommendedName>
        <fullName evidence="3">SRPBCC family protein</fullName>
    </recommendedName>
</protein>
<dbReference type="SUPFAM" id="SSF55961">
    <property type="entry name" value="Bet v1-like"/>
    <property type="match status" value="1"/>
</dbReference>
<dbReference type="Gene3D" id="3.30.530.20">
    <property type="match status" value="1"/>
</dbReference>
<comment type="caution">
    <text evidence="1">The sequence shown here is derived from an EMBL/GenBank/DDBJ whole genome shotgun (WGS) entry which is preliminary data.</text>
</comment>
<dbReference type="InterPro" id="IPR023393">
    <property type="entry name" value="START-like_dom_sf"/>
</dbReference>
<evidence type="ECO:0000313" key="2">
    <source>
        <dbReference type="Proteomes" id="UP000005143"/>
    </source>
</evidence>
<dbReference type="EMBL" id="AGUD01000262">
    <property type="protein sequence ID" value="EHN09629.1"/>
    <property type="molecule type" value="Genomic_DNA"/>
</dbReference>
<proteinExistence type="predicted"/>